<evidence type="ECO:0000313" key="3">
    <source>
        <dbReference type="Proteomes" id="UP000229044"/>
    </source>
</evidence>
<dbReference type="Proteomes" id="UP000229044">
    <property type="component" value="Unassembled WGS sequence"/>
</dbReference>
<keyword evidence="1" id="KW-0472">Membrane</keyword>
<keyword evidence="1" id="KW-1133">Transmembrane helix</keyword>
<sequence length="215" mass="24534">MDLVSNFLSSLDPTSILIGAIFSALIGLWLDFFIKQPKLQRNGSGSGGVGRGFKQNSLTFTNKVGWFGINLRESRILGLRIHPGFRKGLTFDKHPARDCRAHLFLKSTGESVGQLWWNVEGNRVDDKVTLESGKQASLIIFCRQSDDENYFVYQPTSREDKTPKVPDHNFKFVGEQEFVLKVNYSHSRKYEENILIEKKYNGLLYFKTKNGSSLF</sequence>
<reference evidence="2 3" key="1">
    <citation type="submission" date="2017-09" db="EMBL/GenBank/DDBJ databases">
        <title>The draft genome sequences of Marinobacter guineae M3B.</title>
        <authorList>
            <person name="Cao J."/>
        </authorList>
    </citation>
    <scope>NUCLEOTIDE SEQUENCE [LARGE SCALE GENOMIC DNA]</scope>
    <source>
        <strain evidence="2 3">M3B</strain>
    </source>
</reference>
<keyword evidence="1" id="KW-0812">Transmembrane</keyword>
<dbReference type="EMBL" id="NTFI01000006">
    <property type="protein sequence ID" value="PHQ24041.1"/>
    <property type="molecule type" value="Genomic_DNA"/>
</dbReference>
<accession>A0A2G1VB93</accession>
<keyword evidence="3" id="KW-1185">Reference proteome</keyword>
<feature type="transmembrane region" description="Helical" evidence="1">
    <location>
        <begin position="15"/>
        <end position="34"/>
    </location>
</feature>
<name>A0A2G1VB93_9GAMM</name>
<gene>
    <name evidence="2" type="ORF">CLH62_18165</name>
</gene>
<comment type="caution">
    <text evidence="2">The sequence shown here is derived from an EMBL/GenBank/DDBJ whole genome shotgun (WGS) entry which is preliminary data.</text>
</comment>
<organism evidence="2 3">
    <name type="scientific">Marinobacter guineae</name>
    <dbReference type="NCBI Taxonomy" id="432303"/>
    <lineage>
        <taxon>Bacteria</taxon>
        <taxon>Pseudomonadati</taxon>
        <taxon>Pseudomonadota</taxon>
        <taxon>Gammaproteobacteria</taxon>
        <taxon>Pseudomonadales</taxon>
        <taxon>Marinobacteraceae</taxon>
        <taxon>Marinobacter</taxon>
    </lineage>
</organism>
<protein>
    <submittedName>
        <fullName evidence="2">Uncharacterized protein</fullName>
    </submittedName>
</protein>
<proteinExistence type="predicted"/>
<dbReference type="AlphaFoldDB" id="A0A2G1VB93"/>
<evidence type="ECO:0000313" key="2">
    <source>
        <dbReference type="EMBL" id="PHQ24041.1"/>
    </source>
</evidence>
<evidence type="ECO:0000256" key="1">
    <source>
        <dbReference type="SAM" id="Phobius"/>
    </source>
</evidence>
<dbReference type="RefSeq" id="WP_099619616.1">
    <property type="nucleotide sequence ID" value="NZ_KZ319342.1"/>
</dbReference>